<name>A0AAV7RQ11_PLEWA</name>
<proteinExistence type="predicted"/>
<keyword evidence="2" id="KW-1185">Reference proteome</keyword>
<dbReference type="Proteomes" id="UP001066276">
    <property type="component" value="Chromosome 5"/>
</dbReference>
<comment type="caution">
    <text evidence="1">The sequence shown here is derived from an EMBL/GenBank/DDBJ whole genome shotgun (WGS) entry which is preliminary data.</text>
</comment>
<gene>
    <name evidence="1" type="ORF">NDU88_006815</name>
</gene>
<sequence length="162" mass="17691">MIAEAPLPRQTECRGHAAYSGDTRCPWPHRRRQLTGSGSSATSEAVVRRISGISQAAAMETCAAYAVHAAWLNPMEQRPTTGLVLEGPLLQSNTWRHALVAGGLMPVPWCHGLLALLGGLLKTALWGPIQCQWWENTLTESLNLWSINCELTGDTFPTFAQQ</sequence>
<accession>A0AAV7RQ11</accession>
<dbReference type="AlphaFoldDB" id="A0AAV7RQ11"/>
<evidence type="ECO:0000313" key="1">
    <source>
        <dbReference type="EMBL" id="KAJ1154058.1"/>
    </source>
</evidence>
<organism evidence="1 2">
    <name type="scientific">Pleurodeles waltl</name>
    <name type="common">Iberian ribbed newt</name>
    <dbReference type="NCBI Taxonomy" id="8319"/>
    <lineage>
        <taxon>Eukaryota</taxon>
        <taxon>Metazoa</taxon>
        <taxon>Chordata</taxon>
        <taxon>Craniata</taxon>
        <taxon>Vertebrata</taxon>
        <taxon>Euteleostomi</taxon>
        <taxon>Amphibia</taxon>
        <taxon>Batrachia</taxon>
        <taxon>Caudata</taxon>
        <taxon>Salamandroidea</taxon>
        <taxon>Salamandridae</taxon>
        <taxon>Pleurodelinae</taxon>
        <taxon>Pleurodeles</taxon>
    </lineage>
</organism>
<dbReference type="EMBL" id="JANPWB010000009">
    <property type="protein sequence ID" value="KAJ1154058.1"/>
    <property type="molecule type" value="Genomic_DNA"/>
</dbReference>
<evidence type="ECO:0000313" key="2">
    <source>
        <dbReference type="Proteomes" id="UP001066276"/>
    </source>
</evidence>
<reference evidence="1" key="1">
    <citation type="journal article" date="2022" name="bioRxiv">
        <title>Sequencing and chromosome-scale assembly of the giantPleurodeles waltlgenome.</title>
        <authorList>
            <person name="Brown T."/>
            <person name="Elewa A."/>
            <person name="Iarovenko S."/>
            <person name="Subramanian E."/>
            <person name="Araus A.J."/>
            <person name="Petzold A."/>
            <person name="Susuki M."/>
            <person name="Suzuki K.-i.T."/>
            <person name="Hayashi T."/>
            <person name="Toyoda A."/>
            <person name="Oliveira C."/>
            <person name="Osipova E."/>
            <person name="Leigh N.D."/>
            <person name="Simon A."/>
            <person name="Yun M.H."/>
        </authorList>
    </citation>
    <scope>NUCLEOTIDE SEQUENCE</scope>
    <source>
        <strain evidence="1">20211129_DDA</strain>
        <tissue evidence="1">Liver</tissue>
    </source>
</reference>
<protein>
    <submittedName>
        <fullName evidence="1">Uncharacterized protein</fullName>
    </submittedName>
</protein>